<evidence type="ECO:0000256" key="1">
    <source>
        <dbReference type="PROSITE-ProRule" id="PRU00409"/>
    </source>
</evidence>
<dbReference type="Pfam" id="PF19045">
    <property type="entry name" value="Ligase_CoA_2"/>
    <property type="match status" value="1"/>
</dbReference>
<reference evidence="3 4" key="1">
    <citation type="submission" date="2023-04" db="EMBL/GenBank/DDBJ databases">
        <title>Klugiella caeni sp. nov. isolated from the sludge of biochemical tank.</title>
        <authorList>
            <person name="Geng K."/>
        </authorList>
    </citation>
    <scope>NUCLEOTIDE SEQUENCE [LARGE SCALE GENOMIC DNA]</scope>
    <source>
        <strain evidence="3 4">YN-L-19</strain>
    </source>
</reference>
<dbReference type="GO" id="GO:0046872">
    <property type="term" value="F:metal ion binding"/>
    <property type="evidence" value="ECO:0007669"/>
    <property type="project" value="InterPro"/>
</dbReference>
<evidence type="ECO:0000313" key="4">
    <source>
        <dbReference type="Proteomes" id="UP001321506"/>
    </source>
</evidence>
<dbReference type="InterPro" id="IPR016102">
    <property type="entry name" value="Succinyl-CoA_synth-like"/>
</dbReference>
<protein>
    <submittedName>
        <fullName evidence="3">Acetate--CoA ligase family protein</fullName>
    </submittedName>
</protein>
<dbReference type="Pfam" id="PF13607">
    <property type="entry name" value="Succ_CoA_lig"/>
    <property type="match status" value="1"/>
</dbReference>
<evidence type="ECO:0000313" key="3">
    <source>
        <dbReference type="EMBL" id="MDI2098697.1"/>
    </source>
</evidence>
<dbReference type="GO" id="GO:0005524">
    <property type="term" value="F:ATP binding"/>
    <property type="evidence" value="ECO:0007669"/>
    <property type="project" value="UniProtKB-UniRule"/>
</dbReference>
<dbReference type="PANTHER" id="PTHR42793">
    <property type="entry name" value="COA BINDING DOMAIN CONTAINING PROTEIN"/>
    <property type="match status" value="1"/>
</dbReference>
<keyword evidence="3" id="KW-0436">Ligase</keyword>
<keyword evidence="1" id="KW-0067">ATP-binding</keyword>
<dbReference type="Gene3D" id="3.30.470.20">
    <property type="entry name" value="ATP-grasp fold, B domain"/>
    <property type="match status" value="1"/>
</dbReference>
<dbReference type="InterPro" id="IPR043938">
    <property type="entry name" value="Ligase_CoA_dom"/>
</dbReference>
<dbReference type="RefSeq" id="WP_281488475.1">
    <property type="nucleotide sequence ID" value="NZ_JASATX010000002.1"/>
</dbReference>
<accession>A0AAW6TAU2</accession>
<dbReference type="Pfam" id="PF13549">
    <property type="entry name" value="ATP-grasp_5"/>
    <property type="match status" value="1"/>
</dbReference>
<dbReference type="InterPro" id="IPR011761">
    <property type="entry name" value="ATP-grasp"/>
</dbReference>
<sequence>MSPESVAVIGASTDPGKASGRTLRYLRHYGFHGRAYAVNPARDEVQGFPSFPSVRDIPERVDLAMIVTSGRHVLASLEDCVQREIPSVIIVSAGFAEIGDEGRAMQAELEAVVAGSRTRVLGPNCVGIVSTRVNLAATINTGLDQDRFQFRNSGVALVSQSGAMGAFIFSQCQGKGVGLGSMLSTGNEMDVSLTDMLNASIDDPAVTSIVGYIEGIRDGRGFIEALERAQAAGKPIAMMKAGRSDTGQRAIASHTGALAGSDKAYDAIFEQYGVHRLDTIRELGDYVELAAVEHVTRGPRLSVATTSGGAGILVADYCERFGLTLAEWDADWQQRLGEALPHFSALGNPIDMTGAGGRPEVLAPVLDTLVSHPGTDVALLMLGNLENNEDALVEIITEKAATSPVPLVVVWVGGSGKPGAVLSARGIPCFAEPLDAVRAIAARRPNAAGSGRAVSEPVDEARRARALDLIAASGGAGAMDEVASKELLGLYGIPVVEERRAPNADEAASAAERIGFPVVLKAVHPELLHKSDVGGVVLDLVSGTEVHREAEAMAARIERQLGLTIEFTVQRMVPSGHEMLIGVKRDPDFGLLLVVGSGGLITELLDDVVIRVPRLDDAAIRAALQRLRAYRLLDGYRNGLRGDVDALVDSIRRVIAMISEIGDRIDGLDVNPLIVRPDGNGAVAVDALAFLRGAVTDS</sequence>
<dbReference type="SUPFAM" id="SSF52210">
    <property type="entry name" value="Succinyl-CoA synthetase domains"/>
    <property type="match status" value="2"/>
</dbReference>
<dbReference type="InterPro" id="IPR003781">
    <property type="entry name" value="CoA-bd"/>
</dbReference>
<proteinExistence type="predicted"/>
<dbReference type="PROSITE" id="PS50975">
    <property type="entry name" value="ATP_GRASP"/>
    <property type="match status" value="1"/>
</dbReference>
<dbReference type="Gene3D" id="3.30.1490.20">
    <property type="entry name" value="ATP-grasp fold, A domain"/>
    <property type="match status" value="1"/>
</dbReference>
<dbReference type="AlphaFoldDB" id="A0AAW6TAU2"/>
<dbReference type="PANTHER" id="PTHR42793:SF4">
    <property type="entry name" value="BLL6376 PROTEIN"/>
    <property type="match status" value="1"/>
</dbReference>
<feature type="domain" description="ATP-grasp" evidence="2">
    <location>
        <begin position="485"/>
        <end position="696"/>
    </location>
</feature>
<dbReference type="Gene3D" id="3.40.50.261">
    <property type="entry name" value="Succinyl-CoA synthetase domains"/>
    <property type="match status" value="2"/>
</dbReference>
<gene>
    <name evidence="3" type="ORF">QF206_06930</name>
</gene>
<keyword evidence="4" id="KW-1185">Reference proteome</keyword>
<keyword evidence="1" id="KW-0547">Nucleotide-binding</keyword>
<dbReference type="InterPro" id="IPR032875">
    <property type="entry name" value="Succ_CoA_lig_flav_dom"/>
</dbReference>
<evidence type="ECO:0000259" key="2">
    <source>
        <dbReference type="PROSITE" id="PS50975"/>
    </source>
</evidence>
<dbReference type="EMBL" id="JASATX010000002">
    <property type="protein sequence ID" value="MDI2098697.1"/>
    <property type="molecule type" value="Genomic_DNA"/>
</dbReference>
<dbReference type="Pfam" id="PF13380">
    <property type="entry name" value="CoA_binding_2"/>
    <property type="match status" value="1"/>
</dbReference>
<dbReference type="SMART" id="SM00881">
    <property type="entry name" value="CoA_binding"/>
    <property type="match status" value="1"/>
</dbReference>
<dbReference type="SUPFAM" id="SSF51735">
    <property type="entry name" value="NAD(P)-binding Rossmann-fold domains"/>
    <property type="match status" value="1"/>
</dbReference>
<dbReference type="InterPro" id="IPR013815">
    <property type="entry name" value="ATP_grasp_subdomain_1"/>
</dbReference>
<dbReference type="InterPro" id="IPR036291">
    <property type="entry name" value="NAD(P)-bd_dom_sf"/>
</dbReference>
<dbReference type="SUPFAM" id="SSF56059">
    <property type="entry name" value="Glutathione synthetase ATP-binding domain-like"/>
    <property type="match status" value="1"/>
</dbReference>
<dbReference type="Proteomes" id="UP001321506">
    <property type="component" value="Unassembled WGS sequence"/>
</dbReference>
<organism evidence="3 4">
    <name type="scientific">Ruicaihuangia caeni</name>
    <dbReference type="NCBI Taxonomy" id="3042517"/>
    <lineage>
        <taxon>Bacteria</taxon>
        <taxon>Bacillati</taxon>
        <taxon>Actinomycetota</taxon>
        <taxon>Actinomycetes</taxon>
        <taxon>Micrococcales</taxon>
        <taxon>Microbacteriaceae</taxon>
        <taxon>Ruicaihuangia</taxon>
    </lineage>
</organism>
<dbReference type="GO" id="GO:0043758">
    <property type="term" value="F:acetate-CoA ligase (ADP-forming) activity"/>
    <property type="evidence" value="ECO:0007669"/>
    <property type="project" value="InterPro"/>
</dbReference>
<dbReference type="Gene3D" id="3.40.50.720">
    <property type="entry name" value="NAD(P)-binding Rossmann-like Domain"/>
    <property type="match status" value="1"/>
</dbReference>
<comment type="caution">
    <text evidence="3">The sequence shown here is derived from an EMBL/GenBank/DDBJ whole genome shotgun (WGS) entry which is preliminary data.</text>
</comment>
<name>A0AAW6TAU2_9MICO</name>